<protein>
    <submittedName>
        <fullName evidence="11">M14 family zinc carboxypeptidase</fullName>
    </submittedName>
</protein>
<evidence type="ECO:0000256" key="7">
    <source>
        <dbReference type="PROSITE-ProRule" id="PRU01379"/>
    </source>
</evidence>
<keyword evidence="6" id="KW-0482">Metalloprotease</keyword>
<dbReference type="PANTHER" id="PTHR11705">
    <property type="entry name" value="PROTEASE FAMILY M14 CARBOXYPEPTIDASE A,B"/>
    <property type="match status" value="1"/>
</dbReference>
<evidence type="ECO:0000256" key="2">
    <source>
        <dbReference type="ARBA" id="ARBA00005988"/>
    </source>
</evidence>
<comment type="caution">
    <text evidence="7">Lacks conserved residue(s) required for the propagation of feature annotation.</text>
</comment>
<dbReference type="EMBL" id="JAZGQK010000001">
    <property type="protein sequence ID" value="MEE6256995.1"/>
    <property type="molecule type" value="Genomic_DNA"/>
</dbReference>
<keyword evidence="3" id="KW-0645">Protease</keyword>
<dbReference type="RefSeq" id="WP_331212103.1">
    <property type="nucleotide sequence ID" value="NZ_JAZGQK010000001.1"/>
</dbReference>
<dbReference type="SUPFAM" id="SSF53187">
    <property type="entry name" value="Zn-dependent exopeptidases"/>
    <property type="match status" value="1"/>
</dbReference>
<evidence type="ECO:0000256" key="5">
    <source>
        <dbReference type="ARBA" id="ARBA00022833"/>
    </source>
</evidence>
<keyword evidence="5" id="KW-0862">Zinc</keyword>
<feature type="transmembrane region" description="Helical" evidence="9">
    <location>
        <begin position="50"/>
        <end position="73"/>
    </location>
</feature>
<comment type="cofactor">
    <cofactor evidence="1">
        <name>Zn(2+)</name>
        <dbReference type="ChEBI" id="CHEBI:29105"/>
    </cofactor>
</comment>
<evidence type="ECO:0000313" key="12">
    <source>
        <dbReference type="Proteomes" id="UP001332243"/>
    </source>
</evidence>
<keyword evidence="9" id="KW-1133">Transmembrane helix</keyword>
<evidence type="ECO:0000256" key="1">
    <source>
        <dbReference type="ARBA" id="ARBA00001947"/>
    </source>
</evidence>
<dbReference type="Gene3D" id="3.40.630.10">
    <property type="entry name" value="Zn peptidases"/>
    <property type="match status" value="1"/>
</dbReference>
<evidence type="ECO:0000256" key="6">
    <source>
        <dbReference type="ARBA" id="ARBA00023049"/>
    </source>
</evidence>
<feature type="compositionally biased region" description="Basic residues" evidence="8">
    <location>
        <begin position="1"/>
        <end position="13"/>
    </location>
</feature>
<dbReference type="InterPro" id="IPR000834">
    <property type="entry name" value="Peptidase_M14"/>
</dbReference>
<dbReference type="SMART" id="SM00631">
    <property type="entry name" value="Zn_pept"/>
    <property type="match status" value="1"/>
</dbReference>
<organism evidence="11 12">
    <name type="scientific">Plantactinospora sonchi</name>
    <dbReference type="NCBI Taxonomy" id="1544735"/>
    <lineage>
        <taxon>Bacteria</taxon>
        <taxon>Bacillati</taxon>
        <taxon>Actinomycetota</taxon>
        <taxon>Actinomycetes</taxon>
        <taxon>Micromonosporales</taxon>
        <taxon>Micromonosporaceae</taxon>
        <taxon>Plantactinospora</taxon>
    </lineage>
</organism>
<evidence type="ECO:0000256" key="8">
    <source>
        <dbReference type="SAM" id="MobiDB-lite"/>
    </source>
</evidence>
<evidence type="ECO:0000259" key="10">
    <source>
        <dbReference type="PROSITE" id="PS52035"/>
    </source>
</evidence>
<dbReference type="PROSITE" id="PS52035">
    <property type="entry name" value="PEPTIDASE_M14"/>
    <property type="match status" value="1"/>
</dbReference>
<dbReference type="PANTHER" id="PTHR11705:SF143">
    <property type="entry name" value="SLL0236 PROTEIN"/>
    <property type="match status" value="1"/>
</dbReference>
<keyword evidence="12" id="KW-1185">Reference proteome</keyword>
<feature type="region of interest" description="Disordered" evidence="8">
    <location>
        <begin position="1"/>
        <end position="32"/>
    </location>
</feature>
<evidence type="ECO:0000256" key="3">
    <source>
        <dbReference type="ARBA" id="ARBA00022670"/>
    </source>
</evidence>
<dbReference type="Pfam" id="PF00246">
    <property type="entry name" value="Peptidase_M14"/>
    <property type="match status" value="1"/>
</dbReference>
<accession>A0ABU7RKH4</accession>
<evidence type="ECO:0000256" key="9">
    <source>
        <dbReference type="SAM" id="Phobius"/>
    </source>
</evidence>
<name>A0ABU7RKH4_9ACTN</name>
<keyword evidence="9" id="KW-0812">Transmembrane</keyword>
<proteinExistence type="inferred from homology"/>
<keyword evidence="11" id="KW-0121">Carboxypeptidase</keyword>
<evidence type="ECO:0000256" key="4">
    <source>
        <dbReference type="ARBA" id="ARBA00022801"/>
    </source>
</evidence>
<sequence length="431" mass="46758">MSARPSRRTKRAGASREVTARTVSTQSPVRRTGVPASRNEIFGVTFRRHLAVAAAALVGIAGSAVAVTAPAAAQPLQSHCGTETGDKPVEGFISHDELRQRLQQIEQTSGGKVAVDVAGHSNQGREIWTARVGEGDTVVLIQSQIHGNEMNGTVALLELLKKLGNNSARSAQIREKVTVVAVPRLNADGGELDRRQNARTWDDVVADFPQLANAAPAWNYSSRVGGFDVNRDFNPDLDYVPQPGDFPGDSGSVGWYLTPEAQTTREVYRSLEQEFGTVDVFVDLHNQAPCYTGEGMDDYTTLSISGRFIADPETHGTWPRFDYDASRRVNVAVYDALQGGNSPQSKVTLYPQDTDLPGTALGSFALRGSATVLFETRGQTQSWSQKQNGMLNKQIEVGLFGVVDAITDGTLDDINPERYESIPERTNLPND</sequence>
<comment type="caution">
    <text evidence="11">The sequence shown here is derived from an EMBL/GenBank/DDBJ whole genome shotgun (WGS) entry which is preliminary data.</text>
</comment>
<dbReference type="Proteomes" id="UP001332243">
    <property type="component" value="Unassembled WGS sequence"/>
</dbReference>
<reference evidence="11 12" key="1">
    <citation type="submission" date="2024-01" db="EMBL/GenBank/DDBJ databases">
        <title>Genome insights into Plantactinospora sonchi sp. nov.</title>
        <authorList>
            <person name="Wang L."/>
        </authorList>
    </citation>
    <scope>NUCLEOTIDE SEQUENCE [LARGE SCALE GENOMIC DNA]</scope>
    <source>
        <strain evidence="11 12">NEAU-QY2</strain>
    </source>
</reference>
<feature type="domain" description="Peptidase M14" evidence="10">
    <location>
        <begin position="91"/>
        <end position="431"/>
    </location>
</feature>
<gene>
    <name evidence="11" type="ORF">V1633_00645</name>
</gene>
<keyword evidence="9" id="KW-0472">Membrane</keyword>
<evidence type="ECO:0000313" key="11">
    <source>
        <dbReference type="EMBL" id="MEE6256995.1"/>
    </source>
</evidence>
<keyword evidence="4" id="KW-0378">Hydrolase</keyword>
<comment type="similarity">
    <text evidence="2 7">Belongs to the peptidase M14 family.</text>
</comment>
<dbReference type="GO" id="GO:0004180">
    <property type="term" value="F:carboxypeptidase activity"/>
    <property type="evidence" value="ECO:0007669"/>
    <property type="project" value="UniProtKB-KW"/>
</dbReference>